<comment type="subcellular location">
    <subcellularLocation>
        <location evidence="1">Nucleus membrane</location>
    </subcellularLocation>
</comment>
<evidence type="ECO:0000259" key="11">
    <source>
        <dbReference type="PROSITE" id="PS51049"/>
    </source>
</evidence>
<feature type="topological domain" description="Perinuclear space" evidence="8">
    <location>
        <begin position="6000"/>
        <end position="6029"/>
    </location>
</feature>
<reference evidence="12" key="2">
    <citation type="submission" date="2022-06" db="UniProtKB">
        <authorList>
            <consortium name="EnsemblMetazoa"/>
        </authorList>
    </citation>
    <scope>IDENTIFICATION</scope>
</reference>
<comment type="similarity">
    <text evidence="2">Belongs to the nesprin family.</text>
</comment>
<dbReference type="SMART" id="SM00150">
    <property type="entry name" value="SPEC"/>
    <property type="match status" value="4"/>
</dbReference>
<dbReference type="SUPFAM" id="SSF46966">
    <property type="entry name" value="Spectrin repeat"/>
    <property type="match status" value="7"/>
</dbReference>
<evidence type="ECO:0000313" key="13">
    <source>
        <dbReference type="Proteomes" id="UP000007819"/>
    </source>
</evidence>
<keyword evidence="7" id="KW-0539">Nucleus</keyword>
<feature type="compositionally biased region" description="Basic residues" evidence="10">
    <location>
        <begin position="776"/>
        <end position="787"/>
    </location>
</feature>
<feature type="coiled-coil region" evidence="9">
    <location>
        <begin position="40"/>
        <end position="67"/>
    </location>
</feature>
<dbReference type="OrthoDB" id="6618337at2759"/>
<feature type="coiled-coil region" evidence="9">
    <location>
        <begin position="4427"/>
        <end position="4482"/>
    </location>
</feature>
<dbReference type="Pfam" id="PF00435">
    <property type="entry name" value="Spectrin"/>
    <property type="match status" value="1"/>
</dbReference>
<keyword evidence="3 8" id="KW-0812">Transmembrane</keyword>
<feature type="region of interest" description="Disordered" evidence="10">
    <location>
        <begin position="776"/>
        <end position="800"/>
    </location>
</feature>
<dbReference type="SMART" id="SM01249">
    <property type="entry name" value="KASH"/>
    <property type="match status" value="1"/>
</dbReference>
<evidence type="ECO:0000256" key="7">
    <source>
        <dbReference type="ARBA" id="ARBA00023242"/>
    </source>
</evidence>
<keyword evidence="13" id="KW-1185">Reference proteome</keyword>
<proteinExistence type="inferred from homology"/>
<dbReference type="InterPro" id="IPR052403">
    <property type="entry name" value="LINC-complex_assoc"/>
</dbReference>
<keyword evidence="5" id="KW-1133">Transmembrane helix</keyword>
<name>A0A8R2JV33_ACYPI</name>
<evidence type="ECO:0000256" key="10">
    <source>
        <dbReference type="SAM" id="MobiDB-lite"/>
    </source>
</evidence>
<evidence type="ECO:0000256" key="4">
    <source>
        <dbReference type="ARBA" id="ARBA00022737"/>
    </source>
</evidence>
<feature type="region of interest" description="Disordered" evidence="10">
    <location>
        <begin position="2240"/>
        <end position="2259"/>
    </location>
</feature>
<feature type="region of interest" description="Disordered" evidence="10">
    <location>
        <begin position="817"/>
        <end position="836"/>
    </location>
</feature>
<dbReference type="CDD" id="cd00176">
    <property type="entry name" value="SPEC"/>
    <property type="match status" value="1"/>
</dbReference>
<feature type="coiled-coil region" evidence="9">
    <location>
        <begin position="4580"/>
        <end position="4648"/>
    </location>
</feature>
<reference evidence="13" key="1">
    <citation type="submission" date="2010-06" db="EMBL/GenBank/DDBJ databases">
        <authorList>
            <person name="Jiang H."/>
            <person name="Abraham K."/>
            <person name="Ali S."/>
            <person name="Alsbrooks S.L."/>
            <person name="Anim B.N."/>
            <person name="Anosike U.S."/>
            <person name="Attaway T."/>
            <person name="Bandaranaike D.P."/>
            <person name="Battles P.K."/>
            <person name="Bell S.N."/>
            <person name="Bell A.V."/>
            <person name="Beltran B."/>
            <person name="Bickham C."/>
            <person name="Bustamante Y."/>
            <person name="Caleb T."/>
            <person name="Canada A."/>
            <person name="Cardenas V."/>
            <person name="Carter K."/>
            <person name="Chacko J."/>
            <person name="Chandrabose M.N."/>
            <person name="Chavez D."/>
            <person name="Chavez A."/>
            <person name="Chen L."/>
            <person name="Chu H.-S."/>
            <person name="Claassen K.J."/>
            <person name="Cockrell R."/>
            <person name="Collins M."/>
            <person name="Cooper J.A."/>
            <person name="Cree A."/>
            <person name="Curry S.M."/>
            <person name="Da Y."/>
            <person name="Dao M.D."/>
            <person name="Das B."/>
            <person name="Davila M.-L."/>
            <person name="Davy-Carroll L."/>
            <person name="Denson S."/>
            <person name="Dinh H."/>
            <person name="Ebong V.E."/>
            <person name="Edwards J.R."/>
            <person name="Egan A."/>
            <person name="El-Daye J."/>
            <person name="Escobedo L."/>
            <person name="Fernandez S."/>
            <person name="Fernando P.R."/>
            <person name="Flagg N."/>
            <person name="Forbes L.D."/>
            <person name="Fowler R.G."/>
            <person name="Fu Q."/>
            <person name="Gabisi R.A."/>
            <person name="Ganer J."/>
            <person name="Garbino Pronczuk A."/>
            <person name="Garcia R.M."/>
            <person name="Garner T."/>
            <person name="Garrett T.E."/>
            <person name="Gonzalez D.A."/>
            <person name="Hamid H."/>
            <person name="Hawkins E.S."/>
            <person name="Hirani K."/>
            <person name="Hogues M.E."/>
            <person name="Hollins B."/>
            <person name="Hsiao C.-H."/>
            <person name="Jabil R."/>
            <person name="James M.L."/>
            <person name="Jhangiani S.N."/>
            <person name="Johnson B."/>
            <person name="Johnson Q."/>
            <person name="Joshi V."/>
            <person name="Kalu J.B."/>
            <person name="Kam C."/>
            <person name="Kashfia A."/>
            <person name="Keebler J."/>
            <person name="Kisamo H."/>
            <person name="Kovar C.L."/>
            <person name="Lago L.A."/>
            <person name="Lai C.-Y."/>
            <person name="Laidlaw J."/>
            <person name="Lara F."/>
            <person name="Le T.-K."/>
            <person name="Lee S.L."/>
            <person name="Legall F.H."/>
            <person name="Lemon S.J."/>
            <person name="Lewis L.R."/>
            <person name="Li B."/>
            <person name="Liu Y."/>
            <person name="Liu Y.-S."/>
            <person name="Lopez J."/>
            <person name="Lozado R.J."/>
            <person name="Lu J."/>
            <person name="Madu R.C."/>
            <person name="Maheshwari M."/>
            <person name="Maheshwari R."/>
            <person name="Malloy K."/>
            <person name="Martinez E."/>
            <person name="Mathew T."/>
            <person name="Mercado I.C."/>
            <person name="Mercado C."/>
            <person name="Meyer B."/>
            <person name="Montgomery K."/>
            <person name="Morgan M.B."/>
            <person name="Munidasa M."/>
            <person name="Nazareth L.V."/>
            <person name="Nelson J."/>
            <person name="Ng B.M."/>
            <person name="Nguyen N.B."/>
            <person name="Nguyen P.Q."/>
            <person name="Nguyen T."/>
            <person name="Obregon M."/>
            <person name="Okwuonu G.O."/>
            <person name="Onwere C.G."/>
            <person name="Orozco G."/>
            <person name="Parra A."/>
            <person name="Patel S."/>
            <person name="Patil S."/>
            <person name="Perez A."/>
            <person name="Perez Y."/>
            <person name="Pham C."/>
            <person name="Primus E.L."/>
            <person name="Pu L.-L."/>
            <person name="Puazo M."/>
            <person name="Qin X."/>
            <person name="Quiroz J.B."/>
            <person name="Reese J."/>
            <person name="Richards S."/>
            <person name="Rives C.M."/>
            <person name="Robberts R."/>
            <person name="Ruiz S.J."/>
            <person name="Ruiz M.J."/>
            <person name="Santibanez J."/>
            <person name="Schneider B.W."/>
            <person name="Sisson I."/>
            <person name="Smith M."/>
            <person name="Sodergren E."/>
            <person name="Song X.-Z."/>
            <person name="Song B.B."/>
            <person name="Summersgill H."/>
            <person name="Thelus R."/>
            <person name="Thornton R.D."/>
            <person name="Trejos Z.Y."/>
            <person name="Usmani K."/>
            <person name="Vattathil S."/>
            <person name="Villasana D."/>
            <person name="Walker D.L."/>
            <person name="Wang S."/>
            <person name="Wang K."/>
            <person name="White C.S."/>
            <person name="Williams A.C."/>
            <person name="Williamson J."/>
            <person name="Wilson K."/>
            <person name="Woghiren I.O."/>
            <person name="Woodworth J.R."/>
            <person name="Worley K.C."/>
            <person name="Wright R.A."/>
            <person name="Wu W."/>
            <person name="Young L."/>
            <person name="Zhang L."/>
            <person name="Zhang J."/>
            <person name="Zhu Y."/>
            <person name="Muzny D.M."/>
            <person name="Weinstock G."/>
            <person name="Gibbs R.A."/>
        </authorList>
    </citation>
    <scope>NUCLEOTIDE SEQUENCE [LARGE SCALE GENOMIC DNA]</scope>
    <source>
        <strain evidence="13">LSR1</strain>
    </source>
</reference>
<dbReference type="GO" id="GO:0051015">
    <property type="term" value="F:actin filament binding"/>
    <property type="evidence" value="ECO:0007669"/>
    <property type="project" value="TreeGrafter"/>
</dbReference>
<evidence type="ECO:0000256" key="9">
    <source>
        <dbReference type="SAM" id="Coils"/>
    </source>
</evidence>
<evidence type="ECO:0000256" key="2">
    <source>
        <dbReference type="ARBA" id="ARBA00008619"/>
    </source>
</evidence>
<dbReference type="GO" id="GO:0034993">
    <property type="term" value="C:meiotic nuclear membrane microtubule tethering complex"/>
    <property type="evidence" value="ECO:0007669"/>
    <property type="project" value="TreeGrafter"/>
</dbReference>
<keyword evidence="4" id="KW-0677">Repeat</keyword>
<protein>
    <recommendedName>
        <fullName evidence="11">KASH domain-containing protein</fullName>
    </recommendedName>
</protein>
<feature type="topological domain" description="Cytoplasmic" evidence="8">
    <location>
        <begin position="1"/>
        <end position="5978"/>
    </location>
</feature>
<dbReference type="InterPro" id="IPR012315">
    <property type="entry name" value="KASH"/>
</dbReference>
<keyword evidence="9" id="KW-0175">Coiled coil</keyword>
<dbReference type="Gene3D" id="1.10.287.1490">
    <property type="match status" value="1"/>
</dbReference>
<evidence type="ECO:0000256" key="3">
    <source>
        <dbReference type="ARBA" id="ARBA00022692"/>
    </source>
</evidence>
<feature type="coiled-coil region" evidence="9">
    <location>
        <begin position="3879"/>
        <end position="3960"/>
    </location>
</feature>
<dbReference type="Proteomes" id="UP000007819">
    <property type="component" value="Chromosome A3"/>
</dbReference>
<feature type="region of interest" description="Disordered" evidence="10">
    <location>
        <begin position="3242"/>
        <end position="3266"/>
    </location>
</feature>
<organism evidence="12 13">
    <name type="scientific">Acyrthosiphon pisum</name>
    <name type="common">Pea aphid</name>
    <dbReference type="NCBI Taxonomy" id="7029"/>
    <lineage>
        <taxon>Eukaryota</taxon>
        <taxon>Metazoa</taxon>
        <taxon>Ecdysozoa</taxon>
        <taxon>Arthropoda</taxon>
        <taxon>Hexapoda</taxon>
        <taxon>Insecta</taxon>
        <taxon>Pterygota</taxon>
        <taxon>Neoptera</taxon>
        <taxon>Paraneoptera</taxon>
        <taxon>Hemiptera</taxon>
        <taxon>Sternorrhyncha</taxon>
        <taxon>Aphidomorpha</taxon>
        <taxon>Aphidoidea</taxon>
        <taxon>Aphididae</taxon>
        <taxon>Macrosiphini</taxon>
        <taxon>Acyrthosiphon</taxon>
    </lineage>
</organism>
<dbReference type="PANTHER" id="PTHR47535:SF10">
    <property type="entry name" value="MUSCLE-SPECIFIC PROTEIN 300 KDA"/>
    <property type="match status" value="1"/>
</dbReference>
<evidence type="ECO:0000256" key="5">
    <source>
        <dbReference type="ARBA" id="ARBA00022989"/>
    </source>
</evidence>
<dbReference type="GO" id="GO:0007097">
    <property type="term" value="P:nuclear migration"/>
    <property type="evidence" value="ECO:0007669"/>
    <property type="project" value="TreeGrafter"/>
</dbReference>
<dbReference type="InterPro" id="IPR018159">
    <property type="entry name" value="Spectrin/alpha-actinin"/>
</dbReference>
<sequence>MKPFVAFDEGQTAIIELTSTQNMITSLITDDGDQSQTKAIKELKTYIEQYEQTLIELETNEDKYETYDLSTKIIKLKEIITRYEMYEEIEEFRILIIRLRTVVENLEKLEINKNKMAIKNKLKDADDTICYYEDWLLTTENGDPKYVDNIEDDIIKLKNKLHQLKTYEENVEYETRILKLQYIIEKLEMIKDNFTKLNQKDTKYNVESTIISTELSCMNSPKDLHNTSVESMMIPKLNHPKIGSQSREKDYVTSPSVIKNIERENEINPINMLKDSEVLRSPKLVRKINQALRDEHNINKTEINVDSKKIVGSLEQTELDTSNRFEIEKKIEKNKSIDVNTQFQSEKADSPEKKEDKKSKGFLRFKIPNVFMKKSKQGEIDTESILSNPQEQSVDIENDNVKLLMYKRMSSISNDTNIQQQNENQLNTEKDTIDRKAKDFYYTNEENSTALTSINDKVAQIIEQNKLKYPSDKTIQQVQILKNPDLPVTTDIQIIKSDPTVIINSRRTIRRIMIIDGNEIKVEDIIDEPVPGESVKSILRKITKDGKEELENINDPEEIENILRMSRTNDNVQNTCVTITKTRKTILRSIIVDGKESVVEEEIDGPVVNENTETLIRKKLQDGNEIVEVVNNPGEIKKPIAFQETKNDSIYNREVTTMTKIKKILKRKILVDGKETVVEEEFDETENQEISNKDVEKVINDGIDIEPIEDSFEIIPAVDFEGNYQPTSFNSYLNRYQTQDGNWQINDQEPVGNMDLNKSSKEIEHSPSFLSKLMRKGFKKSTTKNNKKSRDNSNIENSEIDNKIKSGLNLFLEKERENNTSQHSFEINEPPDDLPTTEVIDISQTVDNTEKEIDNANFSDKNNTEKTEMVTKSDPKGSADIEFDIKEKISVEIPSVSVPSVDIKTSSIPQLEGLVQDNGTELPSASEVGIKTTDVSIENIPDPDIDERILTQESEYVDKVESNQLVSPITNSPSFLSKLRKGLKMTTSKTSKKLKDKGDTETLESDDTTKSLLNDFIEKERESTVVHYLPATDNNSGIDVFGYEENSKTPIKEPKSVVPQNNDKSDGTEIFKPLTPEMLINQTGTVSTWKSRKVVRRIIIIDGKEIEVEEIIDEPENGAPVKSILRKTIRNGEEVIENITDPEEIDKILRLSVLNDNVKNTSESVTTTRTRRIIRRTIIVDGKESVVEEEIDEPGTDKITDRVVLKSFNDGLDAIGQLENLDNVQKSFIVQTSNSEVVNEPSLITKTITRRVVRRIIVVDGKEKVVEEVVDGPENLGFTESLQGEIKKDGNESYEIITYPRDTSTNRNSEFINETQTDNIITTVTTRRIIRRVIIVDGKETFVEEEVNEPDACDITDMSQVQKDNGKTVEIFEKPLDIDNIENDKTQTVTTRTIKRIRKIIKRIKTVDGKEKVVEEIVDEPVDDNTIDELHEVKDSGDFRQGKTAGFNINIDGKKLSPSVTSDIDYKNDIKRTDIQVPDIKFKKEATNIDYDIKDNTAVEKSVATPSVEIEMPTVPKVEGEIKVKNTDLPSVKIPGVKTPKLDVGKPTAGIKKPDIPKLGITTDVKTPELKIKKGKAPKGSVDIEFDIKETVSVPSVDIKTPSVPKLEGHVQDKDTDLTSVSVPEVKTPKLDVEIPKTDVKTTKFDLSDIKIPGFKSKKDKKSKQTPDFDIKVEDKISVDIPSVSIPSVDTEMPSKPKVEREIKVKDIDVPAITVPEVKSRTLDVGKPTAGIKTPEIPKIGKTTDIKTPELKIKKGKAPKGSAGIEFDIKEKVSVEIPSVSVPSVDIKIPSVPKKEGHVQVKDTDLTSVSVPEVKTPKLDVKIPKTDVKTTKFDLSDIKIPGFKSKKDKKSKQTPDFDIKVEDKISVDIPSVSIPSVDTETPSKPKVEGEIKVKDIDVPAINVPEVKSRTLDVGKPTAGMKTPEIPKIGKSTDIKTPELKIKKGKAPKGSAGIEFDIKEKVSVEIPSVSVPSVDIKIPSVPKKEGHVQVKDTDLTSVSVPEVKTPKLDVKIPKTDVKTTKFDLSDIKIPGFKGKKDKKSKQTPDFDIKVEDKISVDIPSVSIPSVDIEMPSKPNVEGEINVKDIDVPAINVPELKAPKLDVEKPTTGIKKPEISKFGITTDAKTPELKIKKGKAPKGSADIEFDIKETVSVPSVDIKTSSIPQLEGLVQDKGTELPSASEVGIKTTDVSIENIPDPDIDERILTQESEYVDKVESNQLVSPITNSPSFLSKLRKGLKMTTSKTSKKLKDKGDTETLESDDTTKSLLNDFIEKERESTVVHYLPATDNNSGIDVFGYEENSKTPIKEPKSVVPQNNDKSDGTEIFKPLTPEMLINQTGTVSTWKSRKVVRRIIIIDGKEIEVEEIIDEPENGAPVKSILRKTIRNGEEVIENITDPEEIDKILRLSVLNDNVKNTSESVTTTRTRRIIRRTIIVDGKESVVEEEIDEPGTDKITDRVVLKSFNDGLDAIGQLENLDNVQKSFIVQTSNSEVVNEPSLITKTITRRVVRRIIVVDGKEKVVEEVVDGPENLGFTESLQGEIKKDGNESYEITTYPRDTSTNRNSEFINETQTDNIITTVTTRRIIRRVIIVDGKETFVEEEVNEPDACDITDMSQVQKDNGKTVEIFEKPLDIDNIENDKTQTVTTRTIKRIRKIIKRIKTVDGKEKVVEEIVDEPVDDNTIDELHEVKDSGDFRQGKTAGFNINIDGKKLSPSVTSDIDYKNDIKRTDIQVPDIKFKKEATNIDYDIKDNTAVEKSVATPSVEIEMPTVPKVEGEIKVKNTDLPSIKIPGVKTPKLDVGKPTAGIKKPDIPKLGITTDVKTPELKIKKGKAPKGSVDIEFDIKETVSVPSVDIKTPSVPKLEGHVQDKDTDLTSVSVPEVKTPKLDVEIPKTDVKTTKFDLSDIKIPGFKSKKDKKSKQTPDFDIKVEDKISVDIPSVSIPSVDTEMPSKPKVEREIKVKDIDVPAITVPEVKSRTLDVGKPTAGIKTPEIPKIGKTTDIKTPELKIKKGKAPKGSAGIEFDIKEKVSVEIPSVSVPSVDIKIPSVPKLEGHVQVKDTDLTSVSVPEVKTPKLDVKIPKTDVKTTKFDLSDIKIPGFKSKKDKKSKQTPDFDIKVEDKISVDIPSVSIPSVDTEMPSKPKVEREIKVKDIDVPAITVLEVKSRTLDVGKPTAGIKTPEIPKIGKTTDIKTPELKIKKGKAPKGSAGIEFDIKEKVSVEIPSVSVPSVDIKIPSVPKLEGHVRDKDTELPSVSVPEVKTPKPDVEIPKTDVKTTKFDLSDIKIPGFKGKKDKKSKQTPDFDIKVEDKISVDIPSVSIPSVDIEMPSKPNVEGEINVKDIDVPAINVPELKAPKLDVEKPTTGIKKPEISKFGITTDAKTPELKIKKGKAPKGSADIGFDIKETVSVPSVDIKTSSIPQLEGLVQDKGTELPSASEVGIKTTDVSIENIPDPDIDERILTQESEYVDKVESNQLVSPITNSPSFLSKLRKGLKMTTSKTSKKLKDKGDTETLESDDTTKSLLNDFIEKERESTVVHYLPATDNNSGIDVFGYEENSKTPIKEPKSVVPQNNDKSDGTEIFKPLTPEMLINQTGTVSTWKSRKVVRRIIIIDGKEIEVEEIIDEPENGAPVKSILRKTIRNGEEVIENITDPEEIDKILRLSVLNDNVKNTSESVTTTRTRRIIRRTIIVDGKESVVEEEIDEPGTDKISESSIIEPFDSRNAFLQFERDNCDLVLVNESKCMKPNVIDPVENSLLKSGLKKIVLTKVINDSGRMNFVMEMVDDQTPKGKTIRLTDLSTSSHQLNSLKNNILRSDNKNKYRMYSIFFEDIWELLDVITFYFTKHKRFSDADLEFCLEEPINSKPILNQIESAIKEVSNIKEKHTSSNDEFEQIKSMIEKLQNKTKEVRRQIDTFNDDANLVDWQNQIFAIENVHKKIDQFKSEFEQLKKGKSSYEEKLQKLEILSAHNQLVIEELYDIISIYKLTCNSKNKLPDDIYKFLRTAIKLDKELGNTTKFIIDEIEKDNFTNFNSKQLELVCRPVNNSNENIIKYYNIKHILEDLDKYHNVTTKLIKLKTLSESQKPDKNLIKQLETELNNTQLNIKKLLSIQNEWTRLEDILTAEQKWLDEVGVSILDLTKITSINYVQTLSNTQNTITDVAIHFDKLIYLKDIIEKIQNQIDVKPLLYVCEQHTNDTFKLKNNLRAKEIRLITFKKQFDKYSELKNNVELSLSRITSNLEDITPNREIVENNIIRSELEIVEESVRTCSDSLNESLDILPISDGQSEIETMGSLATECKALKDKLHKTRSTVDNCDVSKIFKHLETALEKPKDTLLDHIKTLKGVSYELSAIESLENNGQQLSSFQSQCNSQLKDYSNLNGKIETLRNTLFELTNDINNSDFTLSELENESHKDRHTSETAICKTYHQISDNMKNMQQTLSSISQQLKQLKDGLKHFKKDRKSLESEVNEVEKQYKQLKTKHQSVLKTLENKCNYWTMVDELLLKIRIKNNHINNLTIIPLDSDTLAGKHLEAILKHLKDVRSSYDKENKAILADIESLRRKGDKEQIDEIIDGDQTQWNDTGVAVKQLVERYEKASKTLHSYQQLRESTNDWLNGKLLLIETTEDVSDKTKSIDKQQENLVELRNMITDVAETIGLNPDDVPLNEIEELSLKLEKVQKVLAALGDVADKKNKVSDDIEDAKRLLHDIEKNSSKSIKNNDENLKELRTKLLDLNKSKKEMDESFDIDNFEIPLSEKRTYSIIEVFQLWQQIFKETFNQYRRLSCSLLENENNVAVFELWHDYLMYVQEFLKSPVPGDYHSLTSHERLCQVHQEVLISQMDTIPNCMNKPDIISEPAALERFTSLMDLHNETITDLENIHQEVWTKLGHWKEYRTNVKKVYEWLWKVEKVHSNLNLKFINTRRLPQLKSQINNLLNSLAVERSQIDDLEKRQNTIFAFCDKPTETGYRKELIAISQRVNEIQASLEVWNGYLENVEKLITSFDVQSMEIDQVLQDVQTKLVTLKREFGSNEDIVPSDKLKSESNKIEELNNSLKQLDPQLTSTTDIREKLKDSLDPIEIRSFGQKLRFLVYHQKDLQYQLFLYSCQIDNLLYKPQEFTHRYTRFRNWAVDTETQLKNLTKSLKDPQFAIDVLKPEFESQINSKQKEFNWLNGAGSQLIKAESQLNPQLAKTTESNLKEINENWNNLNSSLYKYTVELPTTILNTNKLFDKINIFKIWISDFESKINSPIIFNDRSEYNLKEELKSLDALSNMYKEKQGEYNELMANCTEQLKNDKSTNDSDTTQDLQCPSKTLPISWKNLENKISDKRVRVLNAWEELQTILGLIDVDTKWLSRLNIAVEEHKKKKFIEHKSLSGLISNFEQEQQTAKDKFSKLELAVSISRSTYFAKFIDEEIEIISRNRNSLLEQIDMILIALKKSLTLWKDFVNAHGRAVVTLTQVDTKLIQLELLEKGDNVDEGSARVMEKDLGNLQILEMELKKYGGLLEKADALGLQLMTNSTPEDIKNIQEMIDEYQLLWKDINNRIEKLKVTCVQETSCRKKRSVNEEVQVETLKFGKDSQVQVDTLPTELLRKDSFQYELQTAIANANTNLNELELAIQKSDKNLSKNIATCQMSIDLIKHLSVILKTQCGVSESDITIVRSEELLTKYEELLVKFRSQQQVGQPKTSSSVMCPLCSEQNWSQFENDMWRLEHWIQSTEAKLSVQPMVPPSKIEQLEDVIQEHRELLLYLDSHRNIVQSLNVIGHHLAEHSNDAERAAQIKKRLSATNSRWDRVCFACTEWQTKLQTALMENEEFYGVIDELVDWLDETERAIKTTEPVDLAEDTVIIADKFNKFKNMHAELERCEPRVVSLLEAADWLRQANEKTGVTAHSASTSDQTIVDSHARLSHLRARLTVLINMTASYATKLGTTLGYDMTPDSVCIRLHQVDDTSTAMNRSNEEEPNTNVGGDETVLRRGYRFFGRVMRASLPFQVLMLLVLGAASLVPIVDEEFSCMESNSIAWSLYPLLRYPGGPPPV</sequence>
<dbReference type="PANTHER" id="PTHR47535">
    <property type="entry name" value="MUSCLE-SPECIFIC PROTEIN 300 KDA, ISOFORM G"/>
    <property type="match status" value="1"/>
</dbReference>
<keyword evidence="6 8" id="KW-0472">Membrane</keyword>
<evidence type="ECO:0000256" key="6">
    <source>
        <dbReference type="ARBA" id="ARBA00023136"/>
    </source>
</evidence>
<dbReference type="InterPro" id="IPR002017">
    <property type="entry name" value="Spectrin_repeat"/>
</dbReference>
<dbReference type="EnsemblMetazoa" id="XM_029491429.1">
    <property type="protein sequence ID" value="XP_029347289.1"/>
    <property type="gene ID" value="LOC100167295"/>
</dbReference>
<dbReference type="KEGG" id="api:100167295"/>
<dbReference type="GO" id="GO:0005640">
    <property type="term" value="C:nuclear outer membrane"/>
    <property type="evidence" value="ECO:0007669"/>
    <property type="project" value="TreeGrafter"/>
</dbReference>
<dbReference type="FunFam" id="1.20.58.60:FF:000171">
    <property type="entry name" value="Uncharacterized protein, isoform B"/>
    <property type="match status" value="1"/>
</dbReference>
<feature type="domain" description="KASH" evidence="11">
    <location>
        <begin position="5970"/>
        <end position="6029"/>
    </location>
</feature>
<evidence type="ECO:0000256" key="8">
    <source>
        <dbReference type="PROSITE-ProRule" id="PRU00385"/>
    </source>
</evidence>
<evidence type="ECO:0000313" key="12">
    <source>
        <dbReference type="EnsemblMetazoa" id="XP_029347289.1"/>
    </source>
</evidence>
<feature type="region of interest" description="Disordered" evidence="10">
    <location>
        <begin position="1912"/>
        <end position="1932"/>
    </location>
</feature>
<dbReference type="GO" id="GO:0005737">
    <property type="term" value="C:cytoplasm"/>
    <property type="evidence" value="ECO:0007669"/>
    <property type="project" value="TreeGrafter"/>
</dbReference>
<dbReference type="Pfam" id="PF10541">
    <property type="entry name" value="KASH"/>
    <property type="match status" value="1"/>
</dbReference>
<feature type="compositionally biased region" description="Basic and acidic residues" evidence="10">
    <location>
        <begin position="3256"/>
        <end position="3266"/>
    </location>
</feature>
<dbReference type="GeneID" id="100167295"/>
<dbReference type="PROSITE" id="PS51049">
    <property type="entry name" value="KASH"/>
    <property type="match status" value="1"/>
</dbReference>
<feature type="region of interest" description="Disordered" evidence="10">
    <location>
        <begin position="3493"/>
        <end position="3512"/>
    </location>
</feature>
<evidence type="ECO:0000256" key="1">
    <source>
        <dbReference type="ARBA" id="ARBA00004126"/>
    </source>
</evidence>
<dbReference type="RefSeq" id="XP_029347289.1">
    <property type="nucleotide sequence ID" value="XM_029491429.1"/>
</dbReference>
<feature type="coiled-coil region" evidence="9">
    <location>
        <begin position="5252"/>
        <end position="5279"/>
    </location>
</feature>
<accession>A0A8R2JV33</accession>
<dbReference type="Gene3D" id="1.20.58.60">
    <property type="match status" value="2"/>
</dbReference>
<feature type="coiled-coil region" evidence="9">
    <location>
        <begin position="4685"/>
        <end position="4737"/>
    </location>
</feature>